<dbReference type="InterPro" id="IPR036869">
    <property type="entry name" value="J_dom_sf"/>
</dbReference>
<proteinExistence type="predicted"/>
<sequence>MRAGGEAPKGHTCPTPYQIFSISKNTPYSKARFYQLVKLYHPDRSNGESSCSHADKLERYRLIVAAHTILSDPVKRSAYDRWGAGWAGKKDAPTSPFNHTDGQPGPFTQGSWQEHDPNIWSNATWEDWERWRHKQEDAYGGHRDAQAPLYFQNSTFISIILVLAAVGSSLNYNRAEAEGGRFLAARDAVHDQASKELRKVRQTTHQRPKDERIDWFVKNREAALLGIGVDELQEEKARHVLPPQENCMPEGMNKEDE</sequence>
<dbReference type="PANTHER" id="PTHR44145">
    <property type="entry name" value="DNAJ HOMOLOG SUBFAMILY A MEMBER 3, MITOCHONDRIAL"/>
    <property type="match status" value="1"/>
</dbReference>
<name>A0A4U7B0A1_9PEZI</name>
<comment type="caution">
    <text evidence="4">The sequence shown here is derived from an EMBL/GenBank/DDBJ whole genome shotgun (WGS) entry which is preliminary data.</text>
</comment>
<dbReference type="Proteomes" id="UP000308133">
    <property type="component" value="Unassembled WGS sequence"/>
</dbReference>
<feature type="compositionally biased region" description="Polar residues" evidence="2">
    <location>
        <begin position="95"/>
        <end position="112"/>
    </location>
</feature>
<dbReference type="SMART" id="SM00271">
    <property type="entry name" value="DnaJ"/>
    <property type="match status" value="1"/>
</dbReference>
<feature type="region of interest" description="Disordered" evidence="2">
    <location>
        <begin position="90"/>
        <end position="116"/>
    </location>
</feature>
<evidence type="ECO:0000256" key="2">
    <source>
        <dbReference type="SAM" id="MobiDB-lite"/>
    </source>
</evidence>
<dbReference type="CDD" id="cd06257">
    <property type="entry name" value="DnaJ"/>
    <property type="match status" value="1"/>
</dbReference>
<evidence type="ECO:0000313" key="5">
    <source>
        <dbReference type="Proteomes" id="UP000308133"/>
    </source>
</evidence>
<dbReference type="InterPro" id="IPR001623">
    <property type="entry name" value="DnaJ_domain"/>
</dbReference>
<dbReference type="Pfam" id="PF00226">
    <property type="entry name" value="DnaJ"/>
    <property type="match status" value="1"/>
</dbReference>
<dbReference type="PANTHER" id="PTHR44145:SF3">
    <property type="entry name" value="DNAJ HOMOLOG SUBFAMILY A MEMBER 3, MITOCHONDRIAL"/>
    <property type="match status" value="1"/>
</dbReference>
<dbReference type="PROSITE" id="PS50076">
    <property type="entry name" value="DNAJ_2"/>
    <property type="match status" value="1"/>
</dbReference>
<accession>A0A4U7B0A1</accession>
<dbReference type="EMBL" id="PTQR01000039">
    <property type="protein sequence ID" value="TKX24528.1"/>
    <property type="molecule type" value="Genomic_DNA"/>
</dbReference>
<dbReference type="Gene3D" id="1.10.287.110">
    <property type="entry name" value="DnaJ domain"/>
    <property type="match status" value="1"/>
</dbReference>
<reference evidence="4 5" key="1">
    <citation type="submission" date="2018-02" db="EMBL/GenBank/DDBJ databases">
        <title>Draft genome sequences of Elsinoe sp., causing black scab on jojoba.</title>
        <authorList>
            <person name="Stodart B."/>
            <person name="Jeffress S."/>
            <person name="Ash G."/>
            <person name="Arun Chinnappa K."/>
        </authorList>
    </citation>
    <scope>NUCLEOTIDE SEQUENCE [LARGE SCALE GENOMIC DNA]</scope>
    <source>
        <strain evidence="4 5">Hillstone_2</strain>
    </source>
</reference>
<feature type="domain" description="J" evidence="3">
    <location>
        <begin position="15"/>
        <end position="83"/>
    </location>
</feature>
<evidence type="ECO:0000259" key="3">
    <source>
        <dbReference type="PROSITE" id="PS50076"/>
    </source>
</evidence>
<gene>
    <name evidence="4" type="ORF">C1H76_3136</name>
</gene>
<evidence type="ECO:0000313" key="4">
    <source>
        <dbReference type="EMBL" id="TKX24528.1"/>
    </source>
</evidence>
<organism evidence="4 5">
    <name type="scientific">Elsinoe australis</name>
    <dbReference type="NCBI Taxonomy" id="40998"/>
    <lineage>
        <taxon>Eukaryota</taxon>
        <taxon>Fungi</taxon>
        <taxon>Dikarya</taxon>
        <taxon>Ascomycota</taxon>
        <taxon>Pezizomycotina</taxon>
        <taxon>Dothideomycetes</taxon>
        <taxon>Dothideomycetidae</taxon>
        <taxon>Myriangiales</taxon>
        <taxon>Elsinoaceae</taxon>
        <taxon>Elsinoe</taxon>
    </lineage>
</organism>
<keyword evidence="1" id="KW-0143">Chaperone</keyword>
<dbReference type="InterPro" id="IPR051938">
    <property type="entry name" value="Apopto_cytoskel_mod"/>
</dbReference>
<protein>
    <submittedName>
        <fullName evidence="4">DnaJ domain-containing protein 6</fullName>
    </submittedName>
</protein>
<dbReference type="SUPFAM" id="SSF46565">
    <property type="entry name" value="Chaperone J-domain"/>
    <property type="match status" value="1"/>
</dbReference>
<dbReference type="AlphaFoldDB" id="A0A4U7B0A1"/>
<dbReference type="PRINTS" id="PR00625">
    <property type="entry name" value="JDOMAIN"/>
</dbReference>
<evidence type="ECO:0000256" key="1">
    <source>
        <dbReference type="ARBA" id="ARBA00023186"/>
    </source>
</evidence>